<dbReference type="Proteomes" id="UP001328107">
    <property type="component" value="Unassembled WGS sequence"/>
</dbReference>
<organism evidence="1 2">
    <name type="scientific">Pristionchus mayeri</name>
    <dbReference type="NCBI Taxonomy" id="1317129"/>
    <lineage>
        <taxon>Eukaryota</taxon>
        <taxon>Metazoa</taxon>
        <taxon>Ecdysozoa</taxon>
        <taxon>Nematoda</taxon>
        <taxon>Chromadorea</taxon>
        <taxon>Rhabditida</taxon>
        <taxon>Rhabditina</taxon>
        <taxon>Diplogasteromorpha</taxon>
        <taxon>Diplogasteroidea</taxon>
        <taxon>Neodiplogasteridae</taxon>
        <taxon>Pristionchus</taxon>
    </lineage>
</organism>
<keyword evidence="2" id="KW-1185">Reference proteome</keyword>
<sequence length="62" mass="6741">RREHRAAPLPPHSLLSPPPILPPCAIRASCLTAFHRVSSMVVCLAGQTLSTRNSCYAFTKIV</sequence>
<protein>
    <submittedName>
        <fullName evidence="1">Uncharacterized protein</fullName>
    </submittedName>
</protein>
<gene>
    <name evidence="1" type="ORF">PMAYCL1PPCAC_19344</name>
</gene>
<proteinExistence type="predicted"/>
<dbReference type="EMBL" id="BTRK01000004">
    <property type="protein sequence ID" value="GMR49149.1"/>
    <property type="molecule type" value="Genomic_DNA"/>
</dbReference>
<evidence type="ECO:0000313" key="2">
    <source>
        <dbReference type="Proteomes" id="UP001328107"/>
    </source>
</evidence>
<feature type="non-terminal residue" evidence="1">
    <location>
        <position position="1"/>
    </location>
</feature>
<comment type="caution">
    <text evidence="1">The sequence shown here is derived from an EMBL/GenBank/DDBJ whole genome shotgun (WGS) entry which is preliminary data.</text>
</comment>
<dbReference type="AlphaFoldDB" id="A0AAN5CRR1"/>
<reference evidence="2" key="1">
    <citation type="submission" date="2022-10" db="EMBL/GenBank/DDBJ databases">
        <title>Genome assembly of Pristionchus species.</title>
        <authorList>
            <person name="Yoshida K."/>
            <person name="Sommer R.J."/>
        </authorList>
    </citation>
    <scope>NUCLEOTIDE SEQUENCE [LARGE SCALE GENOMIC DNA]</scope>
    <source>
        <strain evidence="2">RS5460</strain>
    </source>
</reference>
<evidence type="ECO:0000313" key="1">
    <source>
        <dbReference type="EMBL" id="GMR49149.1"/>
    </source>
</evidence>
<accession>A0AAN5CRR1</accession>
<name>A0AAN5CRR1_9BILA</name>
<feature type="non-terminal residue" evidence="1">
    <location>
        <position position="62"/>
    </location>
</feature>